<evidence type="ECO:0000313" key="2">
    <source>
        <dbReference type="Proteomes" id="UP001160148"/>
    </source>
</evidence>
<protein>
    <submittedName>
        <fullName evidence="1">Uncharacterized protein</fullName>
    </submittedName>
</protein>
<dbReference type="AlphaFoldDB" id="A0AAV0XJ59"/>
<dbReference type="EMBL" id="CARXXK010000005">
    <property type="protein sequence ID" value="CAI6367749.1"/>
    <property type="molecule type" value="Genomic_DNA"/>
</dbReference>
<evidence type="ECO:0000313" key="1">
    <source>
        <dbReference type="EMBL" id="CAI6367749.1"/>
    </source>
</evidence>
<sequence length="110" mass="12679">MCDSRSTATVQKKHTVQDSTGVINIDLDLSLDTNQKTTATESVLEIESLQYNLSSNEELLFKLKKNADIIEKINFVKQQPIQPSYFSNIRLDLEKLYFRKTPDDKKIARK</sequence>
<dbReference type="Proteomes" id="UP001160148">
    <property type="component" value="Unassembled WGS sequence"/>
</dbReference>
<proteinExistence type="predicted"/>
<keyword evidence="2" id="KW-1185">Reference proteome</keyword>
<reference evidence="1 2" key="1">
    <citation type="submission" date="2023-01" db="EMBL/GenBank/DDBJ databases">
        <authorList>
            <person name="Whitehead M."/>
        </authorList>
    </citation>
    <scope>NUCLEOTIDE SEQUENCE [LARGE SCALE GENOMIC DNA]</scope>
</reference>
<accession>A0AAV0XJ59</accession>
<gene>
    <name evidence="1" type="ORF">MEUPH1_LOCUS22186</name>
</gene>
<organism evidence="1 2">
    <name type="scientific">Macrosiphum euphorbiae</name>
    <name type="common">potato aphid</name>
    <dbReference type="NCBI Taxonomy" id="13131"/>
    <lineage>
        <taxon>Eukaryota</taxon>
        <taxon>Metazoa</taxon>
        <taxon>Ecdysozoa</taxon>
        <taxon>Arthropoda</taxon>
        <taxon>Hexapoda</taxon>
        <taxon>Insecta</taxon>
        <taxon>Pterygota</taxon>
        <taxon>Neoptera</taxon>
        <taxon>Paraneoptera</taxon>
        <taxon>Hemiptera</taxon>
        <taxon>Sternorrhyncha</taxon>
        <taxon>Aphidomorpha</taxon>
        <taxon>Aphidoidea</taxon>
        <taxon>Aphididae</taxon>
        <taxon>Macrosiphini</taxon>
        <taxon>Macrosiphum</taxon>
    </lineage>
</organism>
<name>A0AAV0XJ59_9HEMI</name>
<comment type="caution">
    <text evidence="1">The sequence shown here is derived from an EMBL/GenBank/DDBJ whole genome shotgun (WGS) entry which is preliminary data.</text>
</comment>